<evidence type="ECO:0000256" key="3">
    <source>
        <dbReference type="ARBA" id="ARBA00007880"/>
    </source>
</evidence>
<evidence type="ECO:0000256" key="5">
    <source>
        <dbReference type="ARBA" id="ARBA00022898"/>
    </source>
</evidence>
<evidence type="ECO:0000256" key="1">
    <source>
        <dbReference type="ARBA" id="ARBA00000316"/>
    </source>
</evidence>
<dbReference type="GO" id="GO:0008784">
    <property type="term" value="F:alanine racemase activity"/>
    <property type="evidence" value="ECO:0007669"/>
    <property type="project" value="UniProtKB-EC"/>
</dbReference>
<keyword evidence="5 7" id="KW-0663">Pyridoxal phosphate</keyword>
<evidence type="ECO:0000313" key="10">
    <source>
        <dbReference type="EMBL" id="TRD16011.1"/>
    </source>
</evidence>
<dbReference type="InterPro" id="IPR009006">
    <property type="entry name" value="Ala_racemase/Decarboxylase_C"/>
</dbReference>
<dbReference type="PROSITE" id="PS00395">
    <property type="entry name" value="ALANINE_RACEMASE"/>
    <property type="match status" value="1"/>
</dbReference>
<keyword evidence="6 10" id="KW-0413">Isomerase</keyword>
<dbReference type="InterPro" id="IPR011079">
    <property type="entry name" value="Ala_racemase_C"/>
</dbReference>
<evidence type="ECO:0000256" key="4">
    <source>
        <dbReference type="ARBA" id="ARBA00013089"/>
    </source>
</evidence>
<dbReference type="PANTHER" id="PTHR30511">
    <property type="entry name" value="ALANINE RACEMASE"/>
    <property type="match status" value="1"/>
</dbReference>
<dbReference type="RefSeq" id="WP_142835598.1">
    <property type="nucleotide sequence ID" value="NZ_VFSV01000032.1"/>
</dbReference>
<accession>A0A547PPE1</accession>
<comment type="caution">
    <text evidence="10">The sequence shown here is derived from an EMBL/GenBank/DDBJ whole genome shotgun (WGS) entry which is preliminary data.</text>
</comment>
<dbReference type="InterPro" id="IPR001608">
    <property type="entry name" value="Ala_racemase_N"/>
</dbReference>
<feature type="domain" description="Alanine racemase C-terminal" evidence="9">
    <location>
        <begin position="244"/>
        <end position="369"/>
    </location>
</feature>
<dbReference type="EMBL" id="VFSV01000032">
    <property type="protein sequence ID" value="TRD16011.1"/>
    <property type="molecule type" value="Genomic_DNA"/>
</dbReference>
<dbReference type="SUPFAM" id="SSF51419">
    <property type="entry name" value="PLP-binding barrel"/>
    <property type="match status" value="1"/>
</dbReference>
<comment type="catalytic activity">
    <reaction evidence="1">
        <text>L-alanine = D-alanine</text>
        <dbReference type="Rhea" id="RHEA:20249"/>
        <dbReference type="ChEBI" id="CHEBI:57416"/>
        <dbReference type="ChEBI" id="CHEBI:57972"/>
        <dbReference type="EC" id="5.1.1.1"/>
    </reaction>
</comment>
<proteinExistence type="inferred from homology"/>
<dbReference type="AlphaFoldDB" id="A0A547PPE1"/>
<comment type="cofactor">
    <cofactor evidence="2 7">
        <name>pyridoxal 5'-phosphate</name>
        <dbReference type="ChEBI" id="CHEBI:597326"/>
    </cofactor>
</comment>
<dbReference type="SUPFAM" id="SSF50621">
    <property type="entry name" value="Alanine racemase C-terminal domain-like"/>
    <property type="match status" value="1"/>
</dbReference>
<evidence type="ECO:0000313" key="11">
    <source>
        <dbReference type="Proteomes" id="UP000318590"/>
    </source>
</evidence>
<evidence type="ECO:0000256" key="2">
    <source>
        <dbReference type="ARBA" id="ARBA00001933"/>
    </source>
</evidence>
<name>A0A547PPE1_9RHOB</name>
<comment type="similarity">
    <text evidence="3">Belongs to the alanine racemase family.</text>
</comment>
<sequence>MPVVDPSLSAWCEIHTDRIARNLERARALVPAGRSFCAVLKADAYGHGIGHVVPIIMAQGIDCVGITSNAEALAVRQAGFGGTMIRLRAATPTEIRAAAPLDIEEQVASREVAQTLVEMAQAGHPVRAHLALNAAGMGRDGLEIGTADGWQICLEILKTLRERIVGISTHFACNLPENLRRSAVRFHEDAARVLSASGLDREDVTVHAGSSLTLISDEPVQTDMYRCGAILYGILKPELGFRPTMTVKTHVLSLQNYPAGATVGYDRACVLKRDSRVATLAAGYANGIRRCSFGRMTVEVSGTRVPVIGKVSMNTLTVDVTGLPGVSVGDEVLIFAGDPSAIRLAEAQFQTIMAELYTDWGQRNPLVID</sequence>
<dbReference type="GO" id="GO:0005829">
    <property type="term" value="C:cytosol"/>
    <property type="evidence" value="ECO:0007669"/>
    <property type="project" value="TreeGrafter"/>
</dbReference>
<keyword evidence="11" id="KW-1185">Reference proteome</keyword>
<feature type="binding site" evidence="8">
    <location>
        <position position="313"/>
    </location>
    <ligand>
        <name>substrate</name>
    </ligand>
</feature>
<dbReference type="InterPro" id="IPR029066">
    <property type="entry name" value="PLP-binding_barrel"/>
</dbReference>
<organism evidence="10 11">
    <name type="scientific">Palleronia caenipelagi</name>
    <dbReference type="NCBI Taxonomy" id="2489174"/>
    <lineage>
        <taxon>Bacteria</taxon>
        <taxon>Pseudomonadati</taxon>
        <taxon>Pseudomonadota</taxon>
        <taxon>Alphaproteobacteria</taxon>
        <taxon>Rhodobacterales</taxon>
        <taxon>Roseobacteraceae</taxon>
        <taxon>Palleronia</taxon>
    </lineage>
</organism>
<feature type="modified residue" description="N6-(pyridoxal phosphate)lysine" evidence="7">
    <location>
        <position position="41"/>
    </location>
</feature>
<dbReference type="InterPro" id="IPR000821">
    <property type="entry name" value="Ala_racemase"/>
</dbReference>
<reference evidence="10 11" key="1">
    <citation type="submission" date="2019-06" db="EMBL/GenBank/DDBJ databases">
        <title>Paenimaribius caenipelagi gen. nov., sp. nov., isolated from a tidal flat.</title>
        <authorList>
            <person name="Yoon J.-H."/>
        </authorList>
    </citation>
    <scope>NUCLEOTIDE SEQUENCE [LARGE SCALE GENOMIC DNA]</scope>
    <source>
        <strain evidence="10 11">JBTF-M29</strain>
    </source>
</reference>
<gene>
    <name evidence="10" type="primary">alr</name>
    <name evidence="10" type="ORF">FEV53_14770</name>
</gene>
<evidence type="ECO:0000259" key="9">
    <source>
        <dbReference type="SMART" id="SM01005"/>
    </source>
</evidence>
<dbReference type="GO" id="GO:0030170">
    <property type="term" value="F:pyridoxal phosphate binding"/>
    <property type="evidence" value="ECO:0007669"/>
    <property type="project" value="TreeGrafter"/>
</dbReference>
<dbReference type="OrthoDB" id="9813814at2"/>
<dbReference type="GO" id="GO:0030632">
    <property type="term" value="P:D-alanine biosynthetic process"/>
    <property type="evidence" value="ECO:0007669"/>
    <property type="project" value="TreeGrafter"/>
</dbReference>
<dbReference type="Pfam" id="PF00842">
    <property type="entry name" value="Ala_racemase_C"/>
    <property type="match status" value="1"/>
</dbReference>
<dbReference type="Gene3D" id="3.20.20.10">
    <property type="entry name" value="Alanine racemase"/>
    <property type="match status" value="1"/>
</dbReference>
<feature type="binding site" evidence="8">
    <location>
        <position position="139"/>
    </location>
    <ligand>
        <name>substrate</name>
    </ligand>
</feature>
<protein>
    <recommendedName>
        <fullName evidence="4">alanine racemase</fullName>
        <ecNumber evidence="4">5.1.1.1</ecNumber>
    </recommendedName>
</protein>
<dbReference type="InterPro" id="IPR020622">
    <property type="entry name" value="Ala_racemase_pyridoxalP-BS"/>
</dbReference>
<evidence type="ECO:0000256" key="7">
    <source>
        <dbReference type="PIRSR" id="PIRSR600821-50"/>
    </source>
</evidence>
<dbReference type="NCBIfam" id="TIGR00492">
    <property type="entry name" value="alr"/>
    <property type="match status" value="1"/>
</dbReference>
<evidence type="ECO:0000256" key="8">
    <source>
        <dbReference type="PIRSR" id="PIRSR600821-52"/>
    </source>
</evidence>
<dbReference type="Pfam" id="PF01168">
    <property type="entry name" value="Ala_racemase_N"/>
    <property type="match status" value="1"/>
</dbReference>
<dbReference type="PANTHER" id="PTHR30511:SF0">
    <property type="entry name" value="ALANINE RACEMASE, CATABOLIC-RELATED"/>
    <property type="match status" value="1"/>
</dbReference>
<dbReference type="PRINTS" id="PR00992">
    <property type="entry name" value="ALARACEMASE"/>
</dbReference>
<dbReference type="Proteomes" id="UP000318590">
    <property type="component" value="Unassembled WGS sequence"/>
</dbReference>
<dbReference type="Gene3D" id="2.40.37.10">
    <property type="entry name" value="Lyase, Ornithine Decarboxylase, Chain A, domain 1"/>
    <property type="match status" value="1"/>
</dbReference>
<dbReference type="EC" id="5.1.1.1" evidence="4"/>
<dbReference type="SMART" id="SM01005">
    <property type="entry name" value="Ala_racemase_C"/>
    <property type="match status" value="1"/>
</dbReference>
<evidence type="ECO:0000256" key="6">
    <source>
        <dbReference type="ARBA" id="ARBA00023235"/>
    </source>
</evidence>